<dbReference type="GO" id="GO:0005930">
    <property type="term" value="C:axoneme"/>
    <property type="evidence" value="ECO:0007669"/>
    <property type="project" value="TreeGrafter"/>
</dbReference>
<feature type="region of interest" description="Disordered" evidence="6">
    <location>
        <begin position="574"/>
        <end position="627"/>
    </location>
</feature>
<dbReference type="GO" id="GO:0042461">
    <property type="term" value="P:photoreceptor cell development"/>
    <property type="evidence" value="ECO:0007669"/>
    <property type="project" value="TreeGrafter"/>
</dbReference>
<keyword evidence="3" id="KW-0963">Cytoplasm</keyword>
<dbReference type="GO" id="GO:0060041">
    <property type="term" value="P:retina development in camera-type eye"/>
    <property type="evidence" value="ECO:0007669"/>
    <property type="project" value="TreeGrafter"/>
</dbReference>
<feature type="region of interest" description="Disordered" evidence="6">
    <location>
        <begin position="681"/>
        <end position="726"/>
    </location>
</feature>
<keyword evidence="4" id="KW-0677">Repeat</keyword>
<sequence length="777" mass="87254">MDVLKLPATKEQRVNNPILSKRVCFYKSGDPQFNGLQMVINNRTFKTFDALLDSLSKKVPLPFGVRNITTPRGVHAVSSLDDLEDGKSYICSDQRKVKPINLSLARKKPPPWYHVRPVSSRSRTIQQPRFYPGSKRRNLEPVAMRAPKQLLVLRNGDPELKCFVLLQKKTTPTFESILEYISELMQFNVTKLLTPEGRRVDGLPGLIMSSGIVVAAGKEKFIPANYSSQKPLGPTRMRMNRRGVRRLKALNYKKRSYAMKPRILSPSSERYIVRQIHNTMAESTYSMPTNSIEMDSSHVLESVAESEAENFAGVCCVESQDFMLPADDDIEKSFRVNQDGSMTVEMKLSEDCFLAPELEQEINQSESQQMDLQPPATTKDIQEDMCITNPTTISNGEYNQEVNSEEEKSFVSPLRTPSPGKKRLHTKQASVESITSLTKEGFQEDIVGSYYREHLENGDLTEQYCMVKHTNSRPVPKPRRVGSVDSKEQLIPTYKAAEVTGIFQMDSSGEEEATAENQESQSEVEDSDCYVELNVCKPQSKATLDDESESGASDAERMQVDYLSGVEVHRTVEDVPTDVGSEEEQKEELNAIAEEPLSEEGEMRAALQKQQSDMGVDSGNDHCSFEDNFTNNDIISVDEEEEQKPCKEEKVPYLLFKTDSEEEQKSQSRKCTYFSLPHSNDSDAITEESAHTSVKAEVCSESKDKPESTKIHSEKNGKLSGGDFRMMDNKVHPLVKDSPEEAVVVQPLRGQGVIKSPQMSGNKANPRLSVYTQLLVA</sequence>
<dbReference type="GO" id="GO:0035556">
    <property type="term" value="P:intracellular signal transduction"/>
    <property type="evidence" value="ECO:0007669"/>
    <property type="project" value="InterPro"/>
</dbReference>
<dbReference type="Pfam" id="PF03607">
    <property type="entry name" value="DCX"/>
    <property type="match status" value="2"/>
</dbReference>
<feature type="domain" description="Doublecortin" evidence="7">
    <location>
        <begin position="148"/>
        <end position="227"/>
    </location>
</feature>
<evidence type="ECO:0000256" key="6">
    <source>
        <dbReference type="SAM" id="MobiDB-lite"/>
    </source>
</evidence>
<gene>
    <name evidence="8" type="ORF">KC01_LOCUS25727</name>
</gene>
<evidence type="ECO:0000256" key="2">
    <source>
        <dbReference type="ARBA" id="ARBA00004496"/>
    </source>
</evidence>
<dbReference type="InterPro" id="IPR036572">
    <property type="entry name" value="Doublecortin_dom_sf"/>
</dbReference>
<evidence type="ECO:0000256" key="3">
    <source>
        <dbReference type="ARBA" id="ARBA00022490"/>
    </source>
</evidence>
<dbReference type="Gene3D" id="3.10.20.230">
    <property type="entry name" value="Doublecortin domain"/>
    <property type="match status" value="2"/>
</dbReference>
<dbReference type="CDD" id="cd17145">
    <property type="entry name" value="DCX1_RP1"/>
    <property type="match status" value="1"/>
</dbReference>
<keyword evidence="9" id="KW-1185">Reference proteome</keyword>
<name>A0AAV2L5I0_KNICA</name>
<dbReference type="AlphaFoldDB" id="A0AAV2L5I0"/>
<dbReference type="EMBL" id="OZ035843">
    <property type="protein sequence ID" value="CAL1597179.1"/>
    <property type="molecule type" value="Genomic_DNA"/>
</dbReference>
<dbReference type="GO" id="GO:0035082">
    <property type="term" value="P:axoneme assembly"/>
    <property type="evidence" value="ECO:0007669"/>
    <property type="project" value="TreeGrafter"/>
</dbReference>
<dbReference type="InterPro" id="IPR003533">
    <property type="entry name" value="Doublecortin_dom"/>
</dbReference>
<evidence type="ECO:0000313" key="9">
    <source>
        <dbReference type="Proteomes" id="UP001497482"/>
    </source>
</evidence>
<comment type="subcellular location">
    <subcellularLocation>
        <location evidence="1">Cell projection</location>
    </subcellularLocation>
    <subcellularLocation>
        <location evidence="2">Cytoplasm</location>
    </subcellularLocation>
</comment>
<feature type="domain" description="Doublecortin" evidence="7">
    <location>
        <begin position="21"/>
        <end position="103"/>
    </location>
</feature>
<feature type="region of interest" description="Disordered" evidence="6">
    <location>
        <begin position="403"/>
        <end position="425"/>
    </location>
</feature>
<accession>A0AAV2L5I0</accession>
<evidence type="ECO:0000256" key="5">
    <source>
        <dbReference type="ARBA" id="ARBA00023273"/>
    </source>
</evidence>
<reference evidence="8 9" key="1">
    <citation type="submission" date="2024-04" db="EMBL/GenBank/DDBJ databases">
        <authorList>
            <person name="Waldvogel A.-M."/>
            <person name="Schoenle A."/>
        </authorList>
    </citation>
    <scope>NUCLEOTIDE SEQUENCE [LARGE SCALE GENOMIC DNA]</scope>
</reference>
<dbReference type="SMART" id="SM00537">
    <property type="entry name" value="DCX"/>
    <property type="match status" value="2"/>
</dbReference>
<dbReference type="GO" id="GO:0043005">
    <property type="term" value="C:neuron projection"/>
    <property type="evidence" value="ECO:0007669"/>
    <property type="project" value="UniProtKB-ARBA"/>
</dbReference>
<dbReference type="FunFam" id="3.10.20.230:FF:000006">
    <property type="entry name" value="Oxygen-regulated protein 1"/>
    <property type="match status" value="1"/>
</dbReference>
<dbReference type="PANTHER" id="PTHR23005:SF4">
    <property type="entry name" value="OXYGEN-REGULATED PROTEIN 1"/>
    <property type="match status" value="1"/>
</dbReference>
<evidence type="ECO:0000259" key="7">
    <source>
        <dbReference type="PROSITE" id="PS50309"/>
    </source>
</evidence>
<evidence type="ECO:0000256" key="1">
    <source>
        <dbReference type="ARBA" id="ARBA00004316"/>
    </source>
</evidence>
<feature type="region of interest" description="Disordered" evidence="6">
    <location>
        <begin position="508"/>
        <end position="528"/>
    </location>
</feature>
<dbReference type="SUPFAM" id="SSF89837">
    <property type="entry name" value="Doublecortin (DC)"/>
    <property type="match status" value="2"/>
</dbReference>
<keyword evidence="5" id="KW-0966">Cell projection</keyword>
<evidence type="ECO:0000313" key="8">
    <source>
        <dbReference type="EMBL" id="CAL1597179.1"/>
    </source>
</evidence>
<proteinExistence type="predicted"/>
<organism evidence="8 9">
    <name type="scientific">Knipowitschia caucasica</name>
    <name type="common">Caucasian dwarf goby</name>
    <name type="synonym">Pomatoschistus caucasicus</name>
    <dbReference type="NCBI Taxonomy" id="637954"/>
    <lineage>
        <taxon>Eukaryota</taxon>
        <taxon>Metazoa</taxon>
        <taxon>Chordata</taxon>
        <taxon>Craniata</taxon>
        <taxon>Vertebrata</taxon>
        <taxon>Euteleostomi</taxon>
        <taxon>Actinopterygii</taxon>
        <taxon>Neopterygii</taxon>
        <taxon>Teleostei</taxon>
        <taxon>Neoteleostei</taxon>
        <taxon>Acanthomorphata</taxon>
        <taxon>Gobiaria</taxon>
        <taxon>Gobiiformes</taxon>
        <taxon>Gobioidei</taxon>
        <taxon>Gobiidae</taxon>
        <taxon>Gobiinae</taxon>
        <taxon>Knipowitschia</taxon>
    </lineage>
</organism>
<evidence type="ECO:0000256" key="4">
    <source>
        <dbReference type="ARBA" id="ARBA00022737"/>
    </source>
</evidence>
<dbReference type="PANTHER" id="PTHR23005">
    <property type="entry name" value="RETINITIS PIGMENTOSA 1 PROTEIN"/>
    <property type="match status" value="1"/>
</dbReference>
<dbReference type="Proteomes" id="UP001497482">
    <property type="component" value="Chromosome 21"/>
</dbReference>
<dbReference type="PROSITE" id="PS50309">
    <property type="entry name" value="DC"/>
    <property type="match status" value="2"/>
</dbReference>
<protein>
    <recommendedName>
        <fullName evidence="7">Doublecortin domain-containing protein</fullName>
    </recommendedName>
</protein>
<feature type="compositionally biased region" description="Basic and acidic residues" evidence="6">
    <location>
        <begin position="698"/>
        <end position="717"/>
    </location>
</feature>